<dbReference type="Pfam" id="PF04134">
    <property type="entry name" value="DCC1-like"/>
    <property type="match status" value="1"/>
</dbReference>
<name>A0A7S0XHX8_9CHLO</name>
<dbReference type="GO" id="GO:0015035">
    <property type="term" value="F:protein-disulfide reductase activity"/>
    <property type="evidence" value="ECO:0007669"/>
    <property type="project" value="InterPro"/>
</dbReference>
<protein>
    <recommendedName>
        <fullName evidence="3">Thiol-disulfide oxidoreductase DCC</fullName>
    </recommendedName>
</protein>
<evidence type="ECO:0008006" key="3">
    <source>
        <dbReference type="Google" id="ProtNLM"/>
    </source>
</evidence>
<sequence length="213" mass="22692">MLSQRATFSSLAVQSTTSSSSSSTATAARQSFRPSPRPSAPPGSATVKRSRVFSAVRSAYGDATSTASTSPANKDFFATDKRPIILFDGVCNLCNGGVNLALDLDPPGKLRFAALQSDAGRQLLVRAGRDPTDISSIVLVEENNAYTKSDAVLRIATYLENPLLPAAGALGPLVPQFLRDAVYDAVADNRYELLGIQDSCRLGDDRFDERFVA</sequence>
<feature type="region of interest" description="Disordered" evidence="1">
    <location>
        <begin position="1"/>
        <end position="48"/>
    </location>
</feature>
<evidence type="ECO:0000256" key="1">
    <source>
        <dbReference type="SAM" id="MobiDB-lite"/>
    </source>
</evidence>
<evidence type="ECO:0000313" key="2">
    <source>
        <dbReference type="EMBL" id="CAD8723553.1"/>
    </source>
</evidence>
<dbReference type="InterPro" id="IPR007263">
    <property type="entry name" value="DCC1-like"/>
</dbReference>
<organism evidence="2">
    <name type="scientific">Mantoniella antarctica</name>
    <dbReference type="NCBI Taxonomy" id="81844"/>
    <lineage>
        <taxon>Eukaryota</taxon>
        <taxon>Viridiplantae</taxon>
        <taxon>Chlorophyta</taxon>
        <taxon>Mamiellophyceae</taxon>
        <taxon>Mamiellales</taxon>
        <taxon>Mamiellaceae</taxon>
        <taxon>Mantoniella</taxon>
    </lineage>
</organism>
<gene>
    <name evidence="2" type="ORF">MANT1106_LOCUS22769</name>
</gene>
<dbReference type="AlphaFoldDB" id="A0A7S0XHX8"/>
<dbReference type="PANTHER" id="PTHR33639">
    <property type="entry name" value="THIOL-DISULFIDE OXIDOREDUCTASE DCC"/>
    <property type="match status" value="1"/>
</dbReference>
<dbReference type="InterPro" id="IPR052927">
    <property type="entry name" value="DCC_oxidoreductase"/>
</dbReference>
<accession>A0A7S0XHX8</accession>
<dbReference type="PANTHER" id="PTHR33639:SF2">
    <property type="entry name" value="DUF393 DOMAIN-CONTAINING PROTEIN"/>
    <property type="match status" value="1"/>
</dbReference>
<proteinExistence type="predicted"/>
<reference evidence="2" key="1">
    <citation type="submission" date="2021-01" db="EMBL/GenBank/DDBJ databases">
        <authorList>
            <person name="Corre E."/>
            <person name="Pelletier E."/>
            <person name="Niang G."/>
            <person name="Scheremetjew M."/>
            <person name="Finn R."/>
            <person name="Kale V."/>
            <person name="Holt S."/>
            <person name="Cochrane G."/>
            <person name="Meng A."/>
            <person name="Brown T."/>
            <person name="Cohen L."/>
        </authorList>
    </citation>
    <scope>NUCLEOTIDE SEQUENCE</scope>
    <source>
        <strain evidence="2">SL-175</strain>
    </source>
</reference>
<feature type="compositionally biased region" description="Low complexity" evidence="1">
    <location>
        <begin position="9"/>
        <end position="34"/>
    </location>
</feature>
<dbReference type="EMBL" id="HBFC01038351">
    <property type="protein sequence ID" value="CAD8723553.1"/>
    <property type="molecule type" value="Transcribed_RNA"/>
</dbReference>